<organism evidence="2 6">
    <name type="scientific">Rotaria sordida</name>
    <dbReference type="NCBI Taxonomy" id="392033"/>
    <lineage>
        <taxon>Eukaryota</taxon>
        <taxon>Metazoa</taxon>
        <taxon>Spiralia</taxon>
        <taxon>Gnathifera</taxon>
        <taxon>Rotifera</taxon>
        <taxon>Eurotatoria</taxon>
        <taxon>Bdelloidea</taxon>
        <taxon>Philodinida</taxon>
        <taxon>Philodinidae</taxon>
        <taxon>Rotaria</taxon>
    </lineage>
</organism>
<evidence type="ECO:0000313" key="5">
    <source>
        <dbReference type="EMBL" id="CAF3972864.1"/>
    </source>
</evidence>
<gene>
    <name evidence="4" type="ORF">FNK824_LOCUS10528</name>
    <name evidence="5" type="ORF">OTI717_LOCUS27530</name>
    <name evidence="2" type="ORF">RFH988_LOCUS29120</name>
    <name evidence="3" type="ORF">SEV965_LOCUS31909</name>
</gene>
<dbReference type="EMBL" id="CAJOBE010001184">
    <property type="protein sequence ID" value="CAF3721998.1"/>
    <property type="molecule type" value="Genomic_DNA"/>
</dbReference>
<dbReference type="InterPro" id="IPR043729">
    <property type="entry name" value="DUF5672"/>
</dbReference>
<evidence type="ECO:0000313" key="3">
    <source>
        <dbReference type="EMBL" id="CAF1412083.1"/>
    </source>
</evidence>
<reference evidence="2" key="1">
    <citation type="submission" date="2021-02" db="EMBL/GenBank/DDBJ databases">
        <authorList>
            <person name="Nowell W R."/>
        </authorList>
    </citation>
    <scope>NUCLEOTIDE SEQUENCE</scope>
</reference>
<dbReference type="EMBL" id="CAJOAX010006181">
    <property type="protein sequence ID" value="CAF3972864.1"/>
    <property type="molecule type" value="Genomic_DNA"/>
</dbReference>
<protein>
    <recommendedName>
        <fullName evidence="1">DUF5672 domain-containing protein</fullName>
    </recommendedName>
</protein>
<dbReference type="Proteomes" id="UP000663874">
    <property type="component" value="Unassembled WGS sequence"/>
</dbReference>
<evidence type="ECO:0000313" key="2">
    <source>
        <dbReference type="EMBL" id="CAF1289195.1"/>
    </source>
</evidence>
<evidence type="ECO:0000259" key="1">
    <source>
        <dbReference type="Pfam" id="PF18922"/>
    </source>
</evidence>
<accession>A0A815CSU3</accession>
<dbReference type="EMBL" id="CAJNOU010003824">
    <property type="protein sequence ID" value="CAF1412083.1"/>
    <property type="molecule type" value="Genomic_DNA"/>
</dbReference>
<dbReference type="Pfam" id="PF18922">
    <property type="entry name" value="DUF5672"/>
    <property type="match status" value="1"/>
</dbReference>
<dbReference type="EMBL" id="CAJNOO010002681">
    <property type="protein sequence ID" value="CAF1289195.1"/>
    <property type="molecule type" value="Genomic_DNA"/>
</dbReference>
<dbReference type="Proteomes" id="UP000663889">
    <property type="component" value="Unassembled WGS sequence"/>
</dbReference>
<sequence length="254" mass="29043">MTSKLVTSESNLFSGTGVIIEFRSTNYLVAIILNVFHNIPSNWSIQLFHGPSNYEFVINSRSLSHFIITRRLILTRLPEYTQANQGRHAYLNHILTNTSFWELVINVEKILFFQLDTTFCSNSPYKLSDFLEWDYIGAPWPYSWTNMTGGSLVGNGGFSLRSRSKTLVLIKTIPYNKSIYEDLYFGKYMPLVGGKVAPLEIAKKFSSEGQHYVNSMAIHKPFGDNYGQICQLCPEANLIPPFCRHQRPPYEFSA</sequence>
<dbReference type="Proteomes" id="UP000663882">
    <property type="component" value="Unassembled WGS sequence"/>
</dbReference>
<name>A0A815CSU3_9BILA</name>
<dbReference type="AlphaFoldDB" id="A0A815CSU3"/>
<evidence type="ECO:0000313" key="6">
    <source>
        <dbReference type="Proteomes" id="UP000663882"/>
    </source>
</evidence>
<evidence type="ECO:0000313" key="4">
    <source>
        <dbReference type="EMBL" id="CAF3721998.1"/>
    </source>
</evidence>
<dbReference type="Proteomes" id="UP000663823">
    <property type="component" value="Unassembled WGS sequence"/>
</dbReference>
<feature type="domain" description="DUF5672" evidence="1">
    <location>
        <begin position="87"/>
        <end position="223"/>
    </location>
</feature>
<proteinExistence type="predicted"/>
<comment type="caution">
    <text evidence="2">The sequence shown here is derived from an EMBL/GenBank/DDBJ whole genome shotgun (WGS) entry which is preliminary data.</text>
</comment>
<dbReference type="OrthoDB" id="10025998at2759"/>